<dbReference type="GO" id="GO:0005975">
    <property type="term" value="P:carbohydrate metabolic process"/>
    <property type="evidence" value="ECO:0007669"/>
    <property type="project" value="InterPro"/>
</dbReference>
<dbReference type="AlphaFoldDB" id="A0A9D5K0C7"/>
<feature type="binding site" evidence="3">
    <location>
        <position position="207"/>
    </location>
    <ligand>
        <name>Zn(2+)</name>
        <dbReference type="ChEBI" id="CHEBI:29105"/>
        <label>1</label>
        <note>catalytic</note>
    </ligand>
</feature>
<feature type="binding site" evidence="3">
    <location>
        <position position="134"/>
    </location>
    <ligand>
        <name>Zn(2+)</name>
        <dbReference type="ChEBI" id="CHEBI:29105"/>
        <label>2</label>
    </ligand>
</feature>
<feature type="binding site" evidence="3">
    <location>
        <position position="179"/>
    </location>
    <ligand>
        <name>Zn(2+)</name>
        <dbReference type="ChEBI" id="CHEBI:29105"/>
        <label>1</label>
        <note>catalytic</note>
    </ligand>
</feature>
<dbReference type="Proteomes" id="UP000649604">
    <property type="component" value="Unassembled WGS sequence"/>
</dbReference>
<dbReference type="Pfam" id="PF01116">
    <property type="entry name" value="F_bP_aldolase"/>
    <property type="match status" value="1"/>
</dbReference>
<feature type="binding site" evidence="2">
    <location>
        <begin position="208"/>
        <end position="210"/>
    </location>
    <ligand>
        <name>dihydroxyacetone phosphate</name>
        <dbReference type="ChEBI" id="CHEBI:57642"/>
    </ligand>
</feature>
<feature type="binding site" evidence="2">
    <location>
        <position position="180"/>
    </location>
    <ligand>
        <name>dihydroxyacetone phosphate</name>
        <dbReference type="ChEBI" id="CHEBI:57642"/>
    </ligand>
</feature>
<evidence type="ECO:0000256" key="2">
    <source>
        <dbReference type="PIRSR" id="PIRSR001359-2"/>
    </source>
</evidence>
<evidence type="ECO:0000256" key="1">
    <source>
        <dbReference type="PIRSR" id="PIRSR001359-1"/>
    </source>
</evidence>
<sequence>MEIVNSLELLQDAYRNQYAVGAFNISNMENIQSVLEAAEELQAPALISAARQEVIYANHDCLVEMVQSIARKKKGVIGIHLDHCTEFGFVLQCIRYGFTSVMFDGSLLSFDDNVETTRKVVEFAHAVGVSVEGELGTIGHSTEMGEKIEDSGLTKPEDAQEFVERTGVDFLATSFGTAHGLYKAEPNLDFDRLEAIATLTKIPLVMHGGTGVPRDQIKKAIARGICKINYSTVLRKAFLDRMTAYMTEHPDDLMTINIFGDASNALKQSVKEMMELCGSVGKA</sequence>
<dbReference type="PANTHER" id="PTHR30304:SF0">
    <property type="entry name" value="D-TAGATOSE-1,6-BISPHOSPHATE ALDOLASE SUBUNIT GATY-RELATED"/>
    <property type="match status" value="1"/>
</dbReference>
<dbReference type="InterPro" id="IPR013785">
    <property type="entry name" value="Aldolase_TIM"/>
</dbReference>
<dbReference type="Gene3D" id="3.20.20.70">
    <property type="entry name" value="Aldolase class I"/>
    <property type="match status" value="1"/>
</dbReference>
<dbReference type="GO" id="GO:0016832">
    <property type="term" value="F:aldehyde-lyase activity"/>
    <property type="evidence" value="ECO:0007669"/>
    <property type="project" value="InterPro"/>
</dbReference>
<reference evidence="4" key="1">
    <citation type="submission" date="2019-11" db="EMBL/GenBank/DDBJ databases">
        <title>Microbial mats filling the niche in hypersaline microbial mats.</title>
        <authorList>
            <person name="Wong H.L."/>
            <person name="Macleod F.I."/>
            <person name="White R.A. III"/>
            <person name="Burns B.P."/>
        </authorList>
    </citation>
    <scope>NUCLEOTIDE SEQUENCE</scope>
    <source>
        <strain evidence="4">Rbin_158</strain>
    </source>
</reference>
<feature type="active site" description="Proton donor" evidence="1">
    <location>
        <position position="82"/>
    </location>
</feature>
<evidence type="ECO:0000313" key="5">
    <source>
        <dbReference type="Proteomes" id="UP000649604"/>
    </source>
</evidence>
<dbReference type="NCBIfam" id="TIGR00167">
    <property type="entry name" value="cbbA"/>
    <property type="match status" value="1"/>
</dbReference>
<comment type="cofactor">
    <cofactor evidence="3">
        <name>Zn(2+)</name>
        <dbReference type="ChEBI" id="CHEBI:29105"/>
    </cofactor>
    <text evidence="3">Binds 2 Zn(2+) ions per subunit. One is catalytic and the other provides a structural contribution.</text>
</comment>
<gene>
    <name evidence="4" type="ORF">GF339_23820</name>
</gene>
<dbReference type="PIRSF" id="PIRSF001359">
    <property type="entry name" value="F_bP_aldolase_II"/>
    <property type="match status" value="1"/>
</dbReference>
<dbReference type="SUPFAM" id="SSF51569">
    <property type="entry name" value="Aldolase"/>
    <property type="match status" value="1"/>
</dbReference>
<feature type="binding site" evidence="3">
    <location>
        <position position="104"/>
    </location>
    <ligand>
        <name>Zn(2+)</name>
        <dbReference type="ChEBI" id="CHEBI:29105"/>
        <label>2</label>
    </ligand>
</feature>
<dbReference type="InterPro" id="IPR000771">
    <property type="entry name" value="FBA_II"/>
</dbReference>
<feature type="binding site" evidence="3">
    <location>
        <position position="83"/>
    </location>
    <ligand>
        <name>Zn(2+)</name>
        <dbReference type="ChEBI" id="CHEBI:29105"/>
        <label>1</label>
        <note>catalytic</note>
    </ligand>
</feature>
<dbReference type="GO" id="GO:0008270">
    <property type="term" value="F:zinc ion binding"/>
    <property type="evidence" value="ECO:0007669"/>
    <property type="project" value="InterPro"/>
</dbReference>
<proteinExistence type="predicted"/>
<accession>A0A9D5K0C7</accession>
<keyword evidence="3" id="KW-0862">Zinc</keyword>
<comment type="caution">
    <text evidence="4">The sequence shown here is derived from an EMBL/GenBank/DDBJ whole genome shotgun (WGS) entry which is preliminary data.</text>
</comment>
<keyword evidence="3" id="KW-0479">Metal-binding</keyword>
<protein>
    <submittedName>
        <fullName evidence="4">Ketose-bisphosphate aldolase</fullName>
    </submittedName>
</protein>
<name>A0A9D5K0C7_9BACT</name>
<evidence type="ECO:0000313" key="4">
    <source>
        <dbReference type="EMBL" id="MBD3327632.1"/>
    </source>
</evidence>
<feature type="binding site" evidence="2">
    <location>
        <begin position="229"/>
        <end position="232"/>
    </location>
    <ligand>
        <name>dihydroxyacetone phosphate</name>
        <dbReference type="ChEBI" id="CHEBI:57642"/>
    </ligand>
</feature>
<dbReference type="InterPro" id="IPR050246">
    <property type="entry name" value="Class_II_FBP_aldolase"/>
</dbReference>
<dbReference type="PANTHER" id="PTHR30304">
    <property type="entry name" value="D-TAGATOSE-1,6-BISPHOSPHATE ALDOLASE"/>
    <property type="match status" value="1"/>
</dbReference>
<dbReference type="CDD" id="cd00947">
    <property type="entry name" value="TBP_aldolase_IIB"/>
    <property type="match status" value="1"/>
</dbReference>
<organism evidence="4 5">
    <name type="scientific">candidate division KSB3 bacterium</name>
    <dbReference type="NCBI Taxonomy" id="2044937"/>
    <lineage>
        <taxon>Bacteria</taxon>
        <taxon>candidate division KSB3</taxon>
    </lineage>
</organism>
<dbReference type="EMBL" id="WJJP01000766">
    <property type="protein sequence ID" value="MBD3327632.1"/>
    <property type="molecule type" value="Genomic_DNA"/>
</dbReference>
<evidence type="ECO:0000256" key="3">
    <source>
        <dbReference type="PIRSR" id="PIRSR001359-3"/>
    </source>
</evidence>